<accession>A0A2U1EWI7</accession>
<dbReference type="Proteomes" id="UP000245639">
    <property type="component" value="Unassembled WGS sequence"/>
</dbReference>
<gene>
    <name evidence="1" type="ORF">C8D89_11874</name>
</gene>
<sequence length="172" mass="17800">MVLGLLVVGQRAHDGTSVPPPGPAATAAAPGLAAAFPDVAALGGVCAPYDTGPLAYTTSTGARAVAVIRCDHGAAVPGGWVYYTQWPSAADARHWQADRVRWGPSVDGRTQWDVGGEEQGAWHTQAEADGTVYATAAYADRPYGDEVVTRSPQDTARVFVAMRLLPADAIAG</sequence>
<keyword evidence="2" id="KW-1185">Reference proteome</keyword>
<organism evidence="1 2">
    <name type="scientific">Actinomycetospora cinnamomea</name>
    <dbReference type="NCBI Taxonomy" id="663609"/>
    <lineage>
        <taxon>Bacteria</taxon>
        <taxon>Bacillati</taxon>
        <taxon>Actinomycetota</taxon>
        <taxon>Actinomycetes</taxon>
        <taxon>Pseudonocardiales</taxon>
        <taxon>Pseudonocardiaceae</taxon>
        <taxon>Actinomycetospora</taxon>
    </lineage>
</organism>
<evidence type="ECO:0000313" key="1">
    <source>
        <dbReference type="EMBL" id="PVZ04286.1"/>
    </source>
</evidence>
<dbReference type="AlphaFoldDB" id="A0A2U1EWI7"/>
<protein>
    <recommendedName>
        <fullName evidence="3">DUF3558 domain-containing protein</fullName>
    </recommendedName>
</protein>
<comment type="caution">
    <text evidence="1">The sequence shown here is derived from an EMBL/GenBank/DDBJ whole genome shotgun (WGS) entry which is preliminary data.</text>
</comment>
<dbReference type="EMBL" id="QEKW01000018">
    <property type="protein sequence ID" value="PVZ04286.1"/>
    <property type="molecule type" value="Genomic_DNA"/>
</dbReference>
<proteinExistence type="predicted"/>
<reference evidence="1 2" key="1">
    <citation type="submission" date="2018-04" db="EMBL/GenBank/DDBJ databases">
        <title>Genomic Encyclopedia of Type Strains, Phase IV (KMG-IV): sequencing the most valuable type-strain genomes for metagenomic binning, comparative biology and taxonomic classification.</title>
        <authorList>
            <person name="Goeker M."/>
        </authorList>
    </citation>
    <scope>NUCLEOTIDE SEQUENCE [LARGE SCALE GENOMIC DNA]</scope>
    <source>
        <strain evidence="1 2">DSM 45771</strain>
    </source>
</reference>
<evidence type="ECO:0000313" key="2">
    <source>
        <dbReference type="Proteomes" id="UP000245639"/>
    </source>
</evidence>
<evidence type="ECO:0008006" key="3">
    <source>
        <dbReference type="Google" id="ProtNLM"/>
    </source>
</evidence>
<name>A0A2U1EWI7_9PSEU</name>